<keyword evidence="8 9" id="KW-0472">Membrane</keyword>
<dbReference type="GO" id="GO:0005886">
    <property type="term" value="C:plasma membrane"/>
    <property type="evidence" value="ECO:0007669"/>
    <property type="project" value="UniProtKB-SubCell"/>
</dbReference>
<name>A0A1H0Z2J5_9LACT</name>
<evidence type="ECO:0000256" key="8">
    <source>
        <dbReference type="ARBA" id="ARBA00023136"/>
    </source>
</evidence>
<gene>
    <name evidence="10" type="ORF">SAMN04487752_1285</name>
</gene>
<dbReference type="AlphaFoldDB" id="A0A1H0Z2J5"/>
<comment type="function">
    <text evidence="9">Component of the transport system for branched-chain amino acids.</text>
</comment>
<feature type="transmembrane region" description="Helical" evidence="9">
    <location>
        <begin position="81"/>
        <end position="100"/>
    </location>
</feature>
<dbReference type="RefSeq" id="WP_035020156.1">
    <property type="nucleotide sequence ID" value="NZ_CP084916.1"/>
</dbReference>
<protein>
    <recommendedName>
        <fullName evidence="9">Branched-chain amino acid transport system carrier protein</fullName>
    </recommendedName>
</protein>
<evidence type="ECO:0000256" key="5">
    <source>
        <dbReference type="ARBA" id="ARBA00022692"/>
    </source>
</evidence>
<keyword evidence="5 9" id="KW-0812">Transmembrane</keyword>
<evidence type="ECO:0000256" key="2">
    <source>
        <dbReference type="ARBA" id="ARBA00008540"/>
    </source>
</evidence>
<evidence type="ECO:0000256" key="1">
    <source>
        <dbReference type="ARBA" id="ARBA00004651"/>
    </source>
</evidence>
<keyword evidence="3 9" id="KW-0813">Transport</keyword>
<dbReference type="EMBL" id="FNJW01000008">
    <property type="protein sequence ID" value="SDQ21633.1"/>
    <property type="molecule type" value="Genomic_DNA"/>
</dbReference>
<sequence>MKKGLTLSSYLYIGSMLFGLFFGAGNLIFPVHMGQVAGSNVSWATLGFLVTGIGLPFLGVIAIGLSKSNGLFDLASRIHPYYGYFMTVALYLTIGPFFALPRLSTVSYEIGITPYISANYQTLGLAIFSVLFYGVALFLSLKPTKILVYVGKVLNPIFLVFLGVLILTAFIRPMGGIAEAPITGNYVNQPFVSGFLEGYNTMDALASLAFGIVVVQTIKNLGVTKPSEIAKDTVKSGLISIILMGIIYASLAYLGTMSVGQFPVSENGGIALTQISQFYFGSFGSVLLAVIVTVACLKTTIGLITACAETFKEMFPRSISYKAYVIVFSVLTTLVANVGLTNIIAYSLPVLMFLYPLAITLILLALLSPLFKDRQVVYVTTTAFTLVVSVADLFKALPKNVQNVGGIQEFLAFCNEYLPLFSIGMGWVLPAAVGFVIGLFISWFTEPTTKVL</sequence>
<evidence type="ECO:0000313" key="10">
    <source>
        <dbReference type="EMBL" id="SDQ21633.1"/>
    </source>
</evidence>
<dbReference type="GO" id="GO:0015190">
    <property type="term" value="F:L-leucine transmembrane transporter activity"/>
    <property type="evidence" value="ECO:0007669"/>
    <property type="project" value="TreeGrafter"/>
</dbReference>
<dbReference type="GO" id="GO:0015188">
    <property type="term" value="F:L-isoleucine transmembrane transporter activity"/>
    <property type="evidence" value="ECO:0007669"/>
    <property type="project" value="TreeGrafter"/>
</dbReference>
<dbReference type="GO" id="GO:0005304">
    <property type="term" value="F:L-valine transmembrane transporter activity"/>
    <property type="evidence" value="ECO:0007669"/>
    <property type="project" value="TreeGrafter"/>
</dbReference>
<evidence type="ECO:0000256" key="7">
    <source>
        <dbReference type="ARBA" id="ARBA00022989"/>
    </source>
</evidence>
<feature type="transmembrane region" description="Helical" evidence="9">
    <location>
        <begin position="376"/>
        <end position="397"/>
    </location>
</feature>
<evidence type="ECO:0000256" key="9">
    <source>
        <dbReference type="RuleBase" id="RU362122"/>
    </source>
</evidence>
<feature type="transmembrane region" description="Helical" evidence="9">
    <location>
        <begin position="286"/>
        <end position="311"/>
    </location>
</feature>
<dbReference type="PANTHER" id="PTHR30588">
    <property type="entry name" value="BRANCHED-CHAIN AMINO ACID TRANSPORT SYSTEM 2 CARRIER PROTEIN"/>
    <property type="match status" value="1"/>
</dbReference>
<feature type="transmembrane region" description="Helical" evidence="9">
    <location>
        <begin position="417"/>
        <end position="444"/>
    </location>
</feature>
<keyword evidence="11" id="KW-1185">Reference proteome</keyword>
<dbReference type="GO" id="GO:0015818">
    <property type="term" value="P:isoleucine transport"/>
    <property type="evidence" value="ECO:0007669"/>
    <property type="project" value="TreeGrafter"/>
</dbReference>
<reference evidence="11" key="1">
    <citation type="submission" date="2016-10" db="EMBL/GenBank/DDBJ databases">
        <authorList>
            <person name="Varghese N."/>
            <person name="Submissions S."/>
        </authorList>
    </citation>
    <scope>NUCLEOTIDE SEQUENCE [LARGE SCALE GENOMIC DNA]</scope>
    <source>
        <strain evidence="11">MPL-11</strain>
    </source>
</reference>
<comment type="similarity">
    <text evidence="2 9">Belongs to the branched chain amino acid transporter family.</text>
</comment>
<evidence type="ECO:0000256" key="4">
    <source>
        <dbReference type="ARBA" id="ARBA00022475"/>
    </source>
</evidence>
<dbReference type="OrthoDB" id="9783920at2"/>
<dbReference type="GO" id="GO:0015820">
    <property type="term" value="P:L-leucine transport"/>
    <property type="evidence" value="ECO:0007669"/>
    <property type="project" value="TreeGrafter"/>
</dbReference>
<feature type="transmembrane region" description="Helical" evidence="9">
    <location>
        <begin position="236"/>
        <end position="255"/>
    </location>
</feature>
<feature type="transmembrane region" description="Helical" evidence="9">
    <location>
        <begin position="191"/>
        <end position="215"/>
    </location>
</feature>
<keyword evidence="7 9" id="KW-1133">Transmembrane helix</keyword>
<evidence type="ECO:0000256" key="3">
    <source>
        <dbReference type="ARBA" id="ARBA00022448"/>
    </source>
</evidence>
<organism evidence="10 11">
    <name type="scientific">Carnobacterium viridans</name>
    <dbReference type="NCBI Taxonomy" id="174587"/>
    <lineage>
        <taxon>Bacteria</taxon>
        <taxon>Bacillati</taxon>
        <taxon>Bacillota</taxon>
        <taxon>Bacilli</taxon>
        <taxon>Lactobacillales</taxon>
        <taxon>Carnobacteriaceae</taxon>
        <taxon>Carnobacterium</taxon>
    </lineage>
</organism>
<evidence type="ECO:0000256" key="6">
    <source>
        <dbReference type="ARBA" id="ARBA00022970"/>
    </source>
</evidence>
<proteinExistence type="inferred from homology"/>
<feature type="transmembrane region" description="Helical" evidence="9">
    <location>
        <begin position="352"/>
        <end position="371"/>
    </location>
</feature>
<dbReference type="NCBIfam" id="TIGR00796">
    <property type="entry name" value="livcs"/>
    <property type="match status" value="1"/>
</dbReference>
<comment type="subcellular location">
    <subcellularLocation>
        <location evidence="1 9">Cell membrane</location>
        <topology evidence="1 9">Multi-pass membrane protein</topology>
    </subcellularLocation>
</comment>
<evidence type="ECO:0000313" key="11">
    <source>
        <dbReference type="Proteomes" id="UP000199481"/>
    </source>
</evidence>
<keyword evidence="4" id="KW-1003">Cell membrane</keyword>
<dbReference type="PANTHER" id="PTHR30588:SF0">
    <property type="entry name" value="BRANCHED-CHAIN AMINO ACID PERMEASE BRNQ"/>
    <property type="match status" value="1"/>
</dbReference>
<accession>A0A1H0Z2J5</accession>
<feature type="transmembrane region" description="Helical" evidence="9">
    <location>
        <begin position="323"/>
        <end position="346"/>
    </location>
</feature>
<feature type="transmembrane region" description="Helical" evidence="9">
    <location>
        <begin position="7"/>
        <end position="29"/>
    </location>
</feature>
<feature type="transmembrane region" description="Helical" evidence="9">
    <location>
        <begin position="120"/>
        <end position="141"/>
    </location>
</feature>
<feature type="transmembrane region" description="Helical" evidence="9">
    <location>
        <begin position="153"/>
        <end position="171"/>
    </location>
</feature>
<keyword evidence="6 9" id="KW-0029">Amino-acid transport</keyword>
<dbReference type="InterPro" id="IPR004685">
    <property type="entry name" value="Brnchd-chn_aa_trnsp_Livcs"/>
</dbReference>
<dbReference type="Proteomes" id="UP000199481">
    <property type="component" value="Unassembled WGS sequence"/>
</dbReference>
<feature type="transmembrane region" description="Helical" evidence="9">
    <location>
        <begin position="41"/>
        <end position="65"/>
    </location>
</feature>
<dbReference type="Pfam" id="PF05525">
    <property type="entry name" value="Branch_AA_trans"/>
    <property type="match status" value="1"/>
</dbReference>